<reference evidence="2 3" key="1">
    <citation type="submission" date="2019-08" db="EMBL/GenBank/DDBJ databases">
        <title>Luteimonas viscosus sp. nov., isolated from soil of a sunflower field.</title>
        <authorList>
            <person name="Jianli Z."/>
            <person name="Ying Z."/>
        </authorList>
    </citation>
    <scope>NUCLEOTIDE SEQUENCE [LARGE SCALE GENOMIC DNA]</scope>
    <source>
        <strain evidence="2 3">XBU10</strain>
    </source>
</reference>
<gene>
    <name evidence="2" type="ORF">FZO89_07750</name>
</gene>
<dbReference type="SUPFAM" id="SSF53474">
    <property type="entry name" value="alpha/beta-Hydrolases"/>
    <property type="match status" value="1"/>
</dbReference>
<dbReference type="PANTHER" id="PTHR42977">
    <property type="entry name" value="HYDROLASE-RELATED"/>
    <property type="match status" value="1"/>
</dbReference>
<dbReference type="GO" id="GO:0004301">
    <property type="term" value="F:epoxide hydrolase activity"/>
    <property type="evidence" value="ECO:0007669"/>
    <property type="project" value="TreeGrafter"/>
</dbReference>
<dbReference type="Gene3D" id="3.40.50.1820">
    <property type="entry name" value="alpha/beta hydrolase"/>
    <property type="match status" value="1"/>
</dbReference>
<evidence type="ECO:0000313" key="2">
    <source>
        <dbReference type="EMBL" id="TYT26161.1"/>
    </source>
</evidence>
<name>A0A5D4XQZ5_9GAMM</name>
<accession>A0A5D4XQZ5</accession>
<feature type="domain" description="AB hydrolase-1" evidence="1">
    <location>
        <begin position="25"/>
        <end position="266"/>
    </location>
</feature>
<dbReference type="InterPro" id="IPR029058">
    <property type="entry name" value="AB_hydrolase_fold"/>
</dbReference>
<dbReference type="InterPro" id="IPR000639">
    <property type="entry name" value="Epox_hydrolase-like"/>
</dbReference>
<keyword evidence="3" id="KW-1185">Reference proteome</keyword>
<keyword evidence="2" id="KW-0378">Hydrolase</keyword>
<sequence>MKTQRLRLSSGRDLSYSTAGDPDAPALLLLHGTPNSSRMFRQVAPALAQAAHVIAPDLPGHGDSDPMPDATFHGIGEAIVELLDRLGVGPRHIYLHDWGTPVGLHVAMDAPEQVLGLIVQNANAHRSGWGEGWAATRAYWERPTPELEAEVTAHLSLEGTRDTYVSGVPAEVAARIPAAHWEEDWRVMQRPGHLETQRALIADYGRYAERFDDIAAYLERHQPPALMVWGRHDIYFELDEVLSWMRALPRMEAHVLDGGHLLLETHAEQAASLMVEFIRRNRGSAGTDATG</sequence>
<proteinExistence type="predicted"/>
<dbReference type="Proteomes" id="UP000324973">
    <property type="component" value="Unassembled WGS sequence"/>
</dbReference>
<dbReference type="InterPro" id="IPR000073">
    <property type="entry name" value="AB_hydrolase_1"/>
</dbReference>
<evidence type="ECO:0000259" key="1">
    <source>
        <dbReference type="Pfam" id="PF00561"/>
    </source>
</evidence>
<evidence type="ECO:0000313" key="3">
    <source>
        <dbReference type="Proteomes" id="UP000324973"/>
    </source>
</evidence>
<dbReference type="EMBL" id="VTFT01000001">
    <property type="protein sequence ID" value="TYT26161.1"/>
    <property type="molecule type" value="Genomic_DNA"/>
</dbReference>
<dbReference type="Pfam" id="PF00561">
    <property type="entry name" value="Abhydrolase_1"/>
    <property type="match status" value="1"/>
</dbReference>
<dbReference type="AlphaFoldDB" id="A0A5D4XQZ5"/>
<comment type="caution">
    <text evidence="2">The sequence shown here is derived from an EMBL/GenBank/DDBJ whole genome shotgun (WGS) entry which is preliminary data.</text>
</comment>
<dbReference type="InterPro" id="IPR051340">
    <property type="entry name" value="Haloalkane_dehalogenase"/>
</dbReference>
<organism evidence="2 3">
    <name type="scientific">Luteimonas viscosa</name>
    <dbReference type="NCBI Taxonomy" id="1132694"/>
    <lineage>
        <taxon>Bacteria</taxon>
        <taxon>Pseudomonadati</taxon>
        <taxon>Pseudomonadota</taxon>
        <taxon>Gammaproteobacteria</taxon>
        <taxon>Lysobacterales</taxon>
        <taxon>Lysobacteraceae</taxon>
        <taxon>Luteimonas</taxon>
    </lineage>
</organism>
<dbReference type="RefSeq" id="WP_149102711.1">
    <property type="nucleotide sequence ID" value="NZ_VTFT01000001.1"/>
</dbReference>
<dbReference type="PANTHER" id="PTHR42977:SF1">
    <property type="entry name" value="BLR6576 PROTEIN"/>
    <property type="match status" value="1"/>
</dbReference>
<dbReference type="PRINTS" id="PR00412">
    <property type="entry name" value="EPOXHYDRLASE"/>
</dbReference>
<protein>
    <submittedName>
        <fullName evidence="2">Alpha/beta hydrolase</fullName>
    </submittedName>
</protein>
<dbReference type="OrthoDB" id="2086224at2"/>